<gene>
    <name evidence="1" type="ORF">B0I08_11251</name>
</gene>
<keyword evidence="2" id="KW-1185">Reference proteome</keyword>
<reference evidence="1 2" key="1">
    <citation type="submission" date="2018-03" db="EMBL/GenBank/DDBJ databases">
        <title>Genomic Encyclopedia of Type Strains, Phase III (KMG-III): the genomes of soil and plant-associated and newly described type strains.</title>
        <authorList>
            <person name="Whitman W."/>
        </authorList>
    </citation>
    <scope>NUCLEOTIDE SEQUENCE [LARGE SCALE GENOMIC DNA]</scope>
    <source>
        <strain evidence="1 2">CGMCC 1.12484</strain>
    </source>
</reference>
<evidence type="ECO:0000313" key="2">
    <source>
        <dbReference type="Proteomes" id="UP000237983"/>
    </source>
</evidence>
<dbReference type="Proteomes" id="UP000237983">
    <property type="component" value="Unassembled WGS sequence"/>
</dbReference>
<proteinExistence type="predicted"/>
<comment type="caution">
    <text evidence="1">The sequence shown here is derived from an EMBL/GenBank/DDBJ whole genome shotgun (WGS) entry which is preliminary data.</text>
</comment>
<evidence type="ECO:0000313" key="1">
    <source>
        <dbReference type="EMBL" id="PRY64666.1"/>
    </source>
</evidence>
<accession>A0A2T0V3A4</accession>
<name>A0A2T0V3A4_9MICO</name>
<sequence length="65" mass="7394">MLKQWHEAKTINLARLLAPTTVWQSLAETTVAGHERALMLPPRERREGLNLILDFDANSLTLLMP</sequence>
<protein>
    <submittedName>
        <fullName evidence="1">Uncharacterized protein</fullName>
    </submittedName>
</protein>
<dbReference type="EMBL" id="PVTL01000012">
    <property type="protein sequence ID" value="PRY64666.1"/>
    <property type="molecule type" value="Genomic_DNA"/>
</dbReference>
<dbReference type="AlphaFoldDB" id="A0A2T0V3A4"/>
<organism evidence="1 2">
    <name type="scientific">Glaciihabitans tibetensis</name>
    <dbReference type="NCBI Taxonomy" id="1266600"/>
    <lineage>
        <taxon>Bacteria</taxon>
        <taxon>Bacillati</taxon>
        <taxon>Actinomycetota</taxon>
        <taxon>Actinomycetes</taxon>
        <taxon>Micrococcales</taxon>
        <taxon>Microbacteriaceae</taxon>
        <taxon>Glaciihabitans</taxon>
    </lineage>
</organism>